<evidence type="ECO:0000259" key="8">
    <source>
        <dbReference type="Pfam" id="PF11600"/>
    </source>
</evidence>
<dbReference type="AlphaFoldDB" id="A0A017SFR7"/>
<feature type="compositionally biased region" description="Polar residues" evidence="7">
    <location>
        <begin position="524"/>
        <end position="548"/>
    </location>
</feature>
<evidence type="ECO:0000259" key="9">
    <source>
        <dbReference type="Pfam" id="PF12253"/>
    </source>
</evidence>
<keyword evidence="12" id="KW-1185">Reference proteome</keyword>
<comment type="subcellular location">
    <subcellularLocation>
        <location evidence="1">Nucleus</location>
    </subcellularLocation>
</comment>
<feature type="domain" description="Chromatin assembly factor 1 p150 subunit acidic region" evidence="8">
    <location>
        <begin position="149"/>
        <end position="236"/>
    </location>
</feature>
<evidence type="ECO:0000256" key="7">
    <source>
        <dbReference type="SAM" id="MobiDB-lite"/>
    </source>
</evidence>
<feature type="compositionally biased region" description="Basic and acidic residues" evidence="7">
    <location>
        <begin position="26"/>
        <end position="48"/>
    </location>
</feature>
<accession>A0A017SFR7</accession>
<dbReference type="InterPro" id="IPR048800">
    <property type="entry name" value="Cac1-like_C"/>
</dbReference>
<sequence length="624" mass="70618">MLSTTYETPRKRSLNDVDDSMDVDSAGEKKKETTASEQKSPAEIDSAEKPAAQEAEIANATKLQREVIKDNVRVEIPLNAIPPPNTTTEHSEQSTTPAAKRRKVSAASKEAKQQEKEAKDRQKAEEKAKKDEEKAKKDEEKAKKEEEKLKKEEEKRAKDEEKKKREAEREEEKKKKEAEREEEKKRREEKKKAKEEEKAQKEEEKRKKEEEKSKKARAQTRLNSFFAKPKSSTESSSPTSGAAPKDSSNSAANEDTAKTVSDYYRIFPEFFLQSHTVVAPPHRFQRDSEALEIMRQKVDESLKNNNGSQEPPVFRPSELFRMIPYKRRRGRQATTVKDILLQLQHMGSSGEGATTAEPPPGQRPQDLLNKVRMKSLRFGEDVRPPYQGTFTRNVPEHSAKKLSRNPFSRSLPETNYDYESEAEWEEPEEGEDLDSEEEEEMSDDGEDDMDGFLDDDDDQPVDGKRRLIVGDLEPQSSGLRWQENEIDPALHMYKIETISDSVTFPIDPFSTVYWQKPSKTNDAALATQTSNSNGTGTEGSNKTGNNNGLAILGSGPGKAKRSFPPEQLEEFKSAVNGSDLSKLGLVEILKKRFPKVSKEVLKDTLTSTATRVGSKESEKKWVCK</sequence>
<dbReference type="PANTHER" id="PTHR15272">
    <property type="entry name" value="CHROMATIN ASSEMBLY FACTOR 1 SUBUNIT A CAF-1 SUBUNIT A"/>
    <property type="match status" value="1"/>
</dbReference>
<feature type="compositionally biased region" description="Basic and acidic residues" evidence="7">
    <location>
        <begin position="109"/>
        <end position="213"/>
    </location>
</feature>
<dbReference type="GO" id="GO:0006334">
    <property type="term" value="P:nucleosome assembly"/>
    <property type="evidence" value="ECO:0007669"/>
    <property type="project" value="TreeGrafter"/>
</dbReference>
<feature type="region of interest" description="Disordered" evidence="7">
    <location>
        <begin position="347"/>
        <end position="366"/>
    </location>
</feature>
<dbReference type="GO" id="GO:0005634">
    <property type="term" value="C:nucleus"/>
    <property type="evidence" value="ECO:0007669"/>
    <property type="project" value="UniProtKB-SubCell"/>
</dbReference>
<evidence type="ECO:0000259" key="10">
    <source>
        <dbReference type="Pfam" id="PF21796"/>
    </source>
</evidence>
<feature type="domain" description="Chromatin assembly factor 1 subunit Cac1-like C-terminal" evidence="10">
    <location>
        <begin position="568"/>
        <end position="623"/>
    </location>
</feature>
<feature type="compositionally biased region" description="Low complexity" evidence="7">
    <location>
        <begin position="228"/>
        <end position="240"/>
    </location>
</feature>
<reference evidence="12" key="1">
    <citation type="journal article" date="2014" name="Nat. Commun.">
        <title>Genomic adaptations of the halophilic Dead Sea filamentous fungus Eurotium rubrum.</title>
        <authorList>
            <person name="Kis-Papo T."/>
            <person name="Weig A.R."/>
            <person name="Riley R."/>
            <person name="Persoh D."/>
            <person name="Salamov A."/>
            <person name="Sun H."/>
            <person name="Lipzen A."/>
            <person name="Wasser S.P."/>
            <person name="Rambold G."/>
            <person name="Grigoriev I.V."/>
            <person name="Nevo E."/>
        </authorList>
    </citation>
    <scope>NUCLEOTIDE SEQUENCE [LARGE SCALE GENOMIC DNA]</scope>
    <source>
        <strain evidence="12">CBS 135680</strain>
    </source>
</reference>
<dbReference type="OrthoDB" id="79480at2759"/>
<dbReference type="RefSeq" id="XP_040639500.1">
    <property type="nucleotide sequence ID" value="XM_040786301.1"/>
</dbReference>
<dbReference type="Pfam" id="PF21796">
    <property type="entry name" value="Cac1_C"/>
    <property type="match status" value="1"/>
</dbReference>
<evidence type="ECO:0000256" key="4">
    <source>
        <dbReference type="ARBA" id="ARBA00023186"/>
    </source>
</evidence>
<dbReference type="GeneID" id="63701425"/>
<keyword evidence="6" id="KW-0539">Nucleus</keyword>
<evidence type="ECO:0000313" key="12">
    <source>
        <dbReference type="Proteomes" id="UP000019804"/>
    </source>
</evidence>
<feature type="compositionally biased region" description="Acidic residues" evidence="7">
    <location>
        <begin position="416"/>
        <end position="460"/>
    </location>
</feature>
<feature type="compositionally biased region" description="Basic and acidic residues" evidence="7">
    <location>
        <begin position="63"/>
        <end position="73"/>
    </location>
</feature>
<dbReference type="Pfam" id="PF12253">
    <property type="entry name" value="CAF1A_dimeriz"/>
    <property type="match status" value="1"/>
</dbReference>
<evidence type="ECO:0008006" key="13">
    <source>
        <dbReference type="Google" id="ProtNLM"/>
    </source>
</evidence>
<dbReference type="HOGENOM" id="CLU_013392_1_0_1"/>
<evidence type="ECO:0000256" key="6">
    <source>
        <dbReference type="ARBA" id="ARBA00023242"/>
    </source>
</evidence>
<keyword evidence="2" id="KW-0235">DNA replication</keyword>
<dbReference type="Proteomes" id="UP000019804">
    <property type="component" value="Unassembled WGS sequence"/>
</dbReference>
<evidence type="ECO:0000256" key="2">
    <source>
        <dbReference type="ARBA" id="ARBA00022705"/>
    </source>
</evidence>
<keyword evidence="4" id="KW-0143">Chaperone</keyword>
<dbReference type="GO" id="GO:0006281">
    <property type="term" value="P:DNA repair"/>
    <property type="evidence" value="ECO:0007669"/>
    <property type="project" value="UniProtKB-KW"/>
</dbReference>
<feature type="region of interest" description="Disordered" evidence="7">
    <location>
        <begin position="524"/>
        <end position="565"/>
    </location>
</feature>
<protein>
    <recommendedName>
        <fullName evidence="13">Chromatin assembly factor 1 subunit A-domain-containing protein</fullName>
    </recommendedName>
</protein>
<dbReference type="InterPro" id="IPR022043">
    <property type="entry name" value="CAF1A_DD"/>
</dbReference>
<dbReference type="EMBL" id="KK088420">
    <property type="protein sequence ID" value="EYE95812.1"/>
    <property type="molecule type" value="Genomic_DNA"/>
</dbReference>
<dbReference type="STRING" id="1388766.A0A017SFR7"/>
<gene>
    <name evidence="11" type="ORF">EURHEDRAFT_514750</name>
</gene>
<keyword evidence="5" id="KW-0234">DNA repair</keyword>
<name>A0A017SFR7_ASPRC</name>
<feature type="domain" description="Chromatin assembly factor 1 subunit A dimerization" evidence="9">
    <location>
        <begin position="374"/>
        <end position="448"/>
    </location>
</feature>
<evidence type="ECO:0000256" key="3">
    <source>
        <dbReference type="ARBA" id="ARBA00022763"/>
    </source>
</evidence>
<evidence type="ECO:0000313" key="11">
    <source>
        <dbReference type="EMBL" id="EYE95812.1"/>
    </source>
</evidence>
<evidence type="ECO:0000256" key="1">
    <source>
        <dbReference type="ARBA" id="ARBA00004123"/>
    </source>
</evidence>
<dbReference type="GO" id="GO:0033186">
    <property type="term" value="C:CAF-1 complex"/>
    <property type="evidence" value="ECO:0007669"/>
    <property type="project" value="TreeGrafter"/>
</dbReference>
<proteinExistence type="predicted"/>
<organism evidence="11 12">
    <name type="scientific">Aspergillus ruber (strain CBS 135680)</name>
    <dbReference type="NCBI Taxonomy" id="1388766"/>
    <lineage>
        <taxon>Eukaryota</taxon>
        <taxon>Fungi</taxon>
        <taxon>Dikarya</taxon>
        <taxon>Ascomycota</taxon>
        <taxon>Pezizomycotina</taxon>
        <taxon>Eurotiomycetes</taxon>
        <taxon>Eurotiomycetidae</taxon>
        <taxon>Eurotiales</taxon>
        <taxon>Aspergillaceae</taxon>
        <taxon>Aspergillus</taxon>
        <taxon>Aspergillus subgen. Aspergillus</taxon>
    </lineage>
</organism>
<feature type="region of interest" description="Disordered" evidence="7">
    <location>
        <begin position="1"/>
        <end position="256"/>
    </location>
</feature>
<keyword evidence="3" id="KW-0227">DNA damage</keyword>
<dbReference type="InterPro" id="IPR021644">
    <property type="entry name" value="CAF-1_p150_acidic"/>
</dbReference>
<dbReference type="Pfam" id="PF11600">
    <property type="entry name" value="CAF1A_acidic"/>
    <property type="match status" value="1"/>
</dbReference>
<evidence type="ECO:0000256" key="5">
    <source>
        <dbReference type="ARBA" id="ARBA00023204"/>
    </source>
</evidence>
<dbReference type="PANTHER" id="PTHR15272:SF0">
    <property type="entry name" value="CHROMATIN ASSEMBLY FACTOR 1 SUBUNIT A"/>
    <property type="match status" value="1"/>
</dbReference>
<dbReference type="GO" id="GO:0006260">
    <property type="term" value="P:DNA replication"/>
    <property type="evidence" value="ECO:0007669"/>
    <property type="project" value="UniProtKB-KW"/>
</dbReference>
<feature type="region of interest" description="Disordered" evidence="7">
    <location>
        <begin position="378"/>
        <end position="482"/>
    </location>
</feature>